<evidence type="ECO:0000256" key="1">
    <source>
        <dbReference type="ARBA" id="ARBA00004561"/>
    </source>
</evidence>
<evidence type="ECO:0000256" key="2">
    <source>
        <dbReference type="ARBA" id="ARBA00006671"/>
    </source>
</evidence>
<dbReference type="AlphaFoldDB" id="A0A0M7F7M0"/>
<dbReference type="PANTHER" id="PTHR33420:SF3">
    <property type="entry name" value="FIMBRIAL SUBUNIT ELFA"/>
    <property type="match status" value="1"/>
</dbReference>
<dbReference type="InterPro" id="IPR050263">
    <property type="entry name" value="Bact_Fimbrial_Adh_Pro"/>
</dbReference>
<keyword evidence="3" id="KW-0732">Signal</keyword>
<proteinExistence type="inferred from homology"/>
<dbReference type="PANTHER" id="PTHR33420">
    <property type="entry name" value="FIMBRIAL SUBUNIT ELFA-RELATED"/>
    <property type="match status" value="1"/>
</dbReference>
<evidence type="ECO:0000313" key="6">
    <source>
        <dbReference type="Proteomes" id="UP000053096"/>
    </source>
</evidence>
<comment type="subcellular location">
    <subcellularLocation>
        <location evidence="1">Fimbrium</location>
    </subcellularLocation>
</comment>
<protein>
    <submittedName>
        <fullName evidence="5">Putative fimbrial protein SthA</fullName>
    </submittedName>
</protein>
<keyword evidence="4" id="KW-0281">Fimbrium</keyword>
<dbReference type="RefSeq" id="WP_082384639.1">
    <property type="nucleotide sequence ID" value="NZ_CP016440.1"/>
</dbReference>
<dbReference type="Proteomes" id="UP000053096">
    <property type="component" value="Unassembled WGS sequence"/>
</dbReference>
<dbReference type="GO" id="GO:0009289">
    <property type="term" value="C:pilus"/>
    <property type="evidence" value="ECO:0007669"/>
    <property type="project" value="UniProtKB-SubCell"/>
</dbReference>
<accession>A0A0M7F7M0</accession>
<gene>
    <name evidence="5" type="ORF">ERS370011_02112</name>
</gene>
<evidence type="ECO:0000256" key="4">
    <source>
        <dbReference type="ARBA" id="ARBA00023263"/>
    </source>
</evidence>
<comment type="similarity">
    <text evidence="2">Belongs to the fimbrial protein family.</text>
</comment>
<sequence>MIRNPQSAIRNPQSAIRNPQSAIECVKFATASLAAAGMMGMPPAHAVDGTITINGEITDQTCKINGNVPPAHIHVLLPKISTSALKAKGDTAGATPFLIRLTECPDALNGNIKAYFEPGSTTDYATGNLVAYTTAQAVAMAASIPNPLPATAFGNVQIQLANPNGSTITLGLDHQNQQAQEVPLTANGANKEATLRYLARYVKSGDGNIKAGKLVTYVQYSIVYP</sequence>
<evidence type="ECO:0000313" key="5">
    <source>
        <dbReference type="EMBL" id="CUI76891.1"/>
    </source>
</evidence>
<reference evidence="5 6" key="1">
    <citation type="submission" date="2015-09" db="EMBL/GenBank/DDBJ databases">
        <authorList>
            <person name="Jackson K.R."/>
            <person name="Lunt B.L."/>
            <person name="Fisher J.N.B."/>
            <person name="Gardner A.V."/>
            <person name="Bailey M.E."/>
            <person name="Deus L.M."/>
            <person name="Earl A.S."/>
            <person name="Gibby P.D."/>
            <person name="Hartmann K.A."/>
            <person name="Liu J.E."/>
            <person name="Manci A.M."/>
            <person name="Nielsen D.A."/>
            <person name="Solomon M.B."/>
            <person name="Breakwell D.P."/>
            <person name="Burnett S.H."/>
            <person name="Grose J.H."/>
        </authorList>
    </citation>
    <scope>NUCLEOTIDE SEQUENCE [LARGE SCALE GENOMIC DNA]</scope>
    <source>
        <strain evidence="5 6">2789STDY5608636</strain>
    </source>
</reference>
<dbReference type="InterPro" id="IPR039458">
    <property type="entry name" value="FimA-like"/>
</dbReference>
<dbReference type="Gene3D" id="2.60.40.1090">
    <property type="entry name" value="Fimbrial-type adhesion domain"/>
    <property type="match status" value="1"/>
</dbReference>
<dbReference type="OrthoDB" id="8640774at2"/>
<dbReference type="EMBL" id="CYTV01000005">
    <property type="protein sequence ID" value="CUI76891.1"/>
    <property type="molecule type" value="Genomic_DNA"/>
</dbReference>
<dbReference type="SUPFAM" id="SSF49401">
    <property type="entry name" value="Bacterial adhesins"/>
    <property type="match status" value="1"/>
</dbReference>
<dbReference type="InterPro" id="IPR008966">
    <property type="entry name" value="Adhesion_dom_sf"/>
</dbReference>
<name>A0A0M7F7M0_9BORD</name>
<evidence type="ECO:0000256" key="3">
    <source>
        <dbReference type="ARBA" id="ARBA00022729"/>
    </source>
</evidence>
<organism evidence="5 6">
    <name type="scientific">Bordetella pseudohinzii</name>
    <dbReference type="NCBI Taxonomy" id="1331258"/>
    <lineage>
        <taxon>Bacteria</taxon>
        <taxon>Pseudomonadati</taxon>
        <taxon>Pseudomonadota</taxon>
        <taxon>Betaproteobacteria</taxon>
        <taxon>Burkholderiales</taxon>
        <taxon>Alcaligenaceae</taxon>
        <taxon>Bordetella</taxon>
    </lineage>
</organism>
<dbReference type="GO" id="GO:0043709">
    <property type="term" value="P:cell adhesion involved in single-species biofilm formation"/>
    <property type="evidence" value="ECO:0007669"/>
    <property type="project" value="TreeGrafter"/>
</dbReference>
<dbReference type="InterPro" id="IPR036937">
    <property type="entry name" value="Adhesion_dom_fimbrial_sf"/>
</dbReference>
<dbReference type="Pfam" id="PF16970">
    <property type="entry name" value="FimA"/>
    <property type="match status" value="1"/>
</dbReference>